<dbReference type="Gramene" id="CDY00340">
    <property type="protein sequence ID" value="CDY00340"/>
    <property type="gene ID" value="GSBRNA2T00109929001"/>
</dbReference>
<feature type="transmembrane region" description="Helical" evidence="1">
    <location>
        <begin position="103"/>
        <end position="123"/>
    </location>
</feature>
<dbReference type="AlphaFoldDB" id="A0A816SFF2"/>
<dbReference type="Proteomes" id="UP001295469">
    <property type="component" value="Chromosome A06"/>
</dbReference>
<gene>
    <name evidence="2" type="ORF">DARMORV10_A06P29710.1</name>
</gene>
<feature type="transmembrane region" description="Helical" evidence="1">
    <location>
        <begin position="144"/>
        <end position="162"/>
    </location>
</feature>
<feature type="transmembrane region" description="Helical" evidence="1">
    <location>
        <begin position="75"/>
        <end position="97"/>
    </location>
</feature>
<sequence length="194" mass="21237">MEMQRNDPVDRIPLFVSALNGAILVASFMAIPGDMPVNLRLSMWLLSLSMLSAASSSFLASGLRGRAWRRCVGDASSSAAVFFCGGIIPLLFSAVLPERFDRIQFLLGVTFVMVGAILVVYLVMRDRKMIPLIPQGAEQRPFPWLVFSVGMVGSVLVVLFAAKINRLRSELFKDTYGCGGYNTTTTQALLIHTT</sequence>
<accession>A0A816SFF2</accession>
<dbReference type="EMBL" id="HG994360">
    <property type="protein sequence ID" value="CAF2087598.1"/>
    <property type="molecule type" value="Genomic_DNA"/>
</dbReference>
<protein>
    <submittedName>
        <fullName evidence="2">(rape) hypothetical protein</fullName>
    </submittedName>
</protein>
<organism evidence="2">
    <name type="scientific">Brassica napus</name>
    <name type="common">Rape</name>
    <dbReference type="NCBI Taxonomy" id="3708"/>
    <lineage>
        <taxon>Eukaryota</taxon>
        <taxon>Viridiplantae</taxon>
        <taxon>Streptophyta</taxon>
        <taxon>Embryophyta</taxon>
        <taxon>Tracheophyta</taxon>
        <taxon>Spermatophyta</taxon>
        <taxon>Magnoliopsida</taxon>
        <taxon>eudicotyledons</taxon>
        <taxon>Gunneridae</taxon>
        <taxon>Pentapetalae</taxon>
        <taxon>rosids</taxon>
        <taxon>malvids</taxon>
        <taxon>Brassicales</taxon>
        <taxon>Brassicaceae</taxon>
        <taxon>Brassiceae</taxon>
        <taxon>Brassica</taxon>
    </lineage>
</organism>
<reference evidence="2" key="1">
    <citation type="submission" date="2021-01" db="EMBL/GenBank/DDBJ databases">
        <authorList>
            <consortium name="Genoscope - CEA"/>
            <person name="William W."/>
        </authorList>
    </citation>
    <scope>NUCLEOTIDE SEQUENCE</scope>
</reference>
<feature type="transmembrane region" description="Helical" evidence="1">
    <location>
        <begin position="43"/>
        <end position="63"/>
    </location>
</feature>
<evidence type="ECO:0000256" key="1">
    <source>
        <dbReference type="SAM" id="Phobius"/>
    </source>
</evidence>
<keyword evidence="1" id="KW-0812">Transmembrane</keyword>
<evidence type="ECO:0000313" key="2">
    <source>
        <dbReference type="EMBL" id="CAF2087598.1"/>
    </source>
</evidence>
<feature type="transmembrane region" description="Helical" evidence="1">
    <location>
        <begin position="12"/>
        <end position="31"/>
    </location>
</feature>
<keyword evidence="1" id="KW-1133">Transmembrane helix</keyword>
<keyword evidence="1" id="KW-0472">Membrane</keyword>
<name>A0A816SFF2_BRANA</name>
<proteinExistence type="predicted"/>